<dbReference type="GO" id="GO:0036498">
    <property type="term" value="P:IRE1-mediated unfolded protein response"/>
    <property type="evidence" value="ECO:0007669"/>
    <property type="project" value="TreeGrafter"/>
</dbReference>
<dbReference type="GO" id="GO:0004674">
    <property type="term" value="F:protein serine/threonine kinase activity"/>
    <property type="evidence" value="ECO:0007669"/>
    <property type="project" value="InterPro"/>
</dbReference>
<dbReference type="Gene3D" id="1.10.510.10">
    <property type="entry name" value="Transferase(Phosphotransferase) domain 1"/>
    <property type="match status" value="1"/>
</dbReference>
<dbReference type="Pfam" id="PF00069">
    <property type="entry name" value="Pkinase"/>
    <property type="match status" value="1"/>
</dbReference>
<dbReference type="SUPFAM" id="SSF56112">
    <property type="entry name" value="Protein kinase-like (PK-like)"/>
    <property type="match status" value="1"/>
</dbReference>
<dbReference type="GO" id="GO:1990604">
    <property type="term" value="C:IRE1-TRAF2-ASK1 complex"/>
    <property type="evidence" value="ECO:0007669"/>
    <property type="project" value="TreeGrafter"/>
</dbReference>
<dbReference type="InterPro" id="IPR045133">
    <property type="entry name" value="IRE1/2-like"/>
</dbReference>
<dbReference type="GO" id="GO:0051082">
    <property type="term" value="F:unfolded protein binding"/>
    <property type="evidence" value="ECO:0007669"/>
    <property type="project" value="TreeGrafter"/>
</dbReference>
<sequence>MSAPDGENSATKIDSRATPEIAASKSFKILKKTERFYDDGTIKTILLYQQNGSLFSASSKHRYPSGSTVDPGHVQDKVLIPEESFCPEFAPGLTEAGHAQLSISYVKKPNLVSFNALRPHAIADQVSREAEICEELCKSHHANVVAYWGCQLKNNLIVGLCFTKYDESLASRVNPKHLNKEQFTVPDHYLRRKSKWIQGIEQGLKFLHSLGYAHNDVNPSNVMFKSSDDTPVIIDFDSCLRIGECISEVKRTYGWHDPQVTEASAKNDFHALRELEIWLSKDTSRNYQFHGV</sequence>
<evidence type="ECO:0000313" key="2">
    <source>
        <dbReference type="EMBL" id="KAB8356400.1"/>
    </source>
</evidence>
<name>A0A5N6KWR5_9ROSI</name>
<dbReference type="PROSITE" id="PS50011">
    <property type="entry name" value="PROTEIN_KINASE_DOM"/>
    <property type="match status" value="1"/>
</dbReference>
<evidence type="ECO:0000259" key="1">
    <source>
        <dbReference type="PROSITE" id="PS50011"/>
    </source>
</evidence>
<dbReference type="GO" id="GO:0004521">
    <property type="term" value="F:RNA endonuclease activity"/>
    <property type="evidence" value="ECO:0007669"/>
    <property type="project" value="InterPro"/>
</dbReference>
<dbReference type="OrthoDB" id="4062651at2759"/>
<gene>
    <name evidence="2" type="ORF">FH972_023983</name>
</gene>
<dbReference type="Proteomes" id="UP000327013">
    <property type="component" value="Unassembled WGS sequence"/>
</dbReference>
<feature type="domain" description="Protein kinase" evidence="1">
    <location>
        <begin position="63"/>
        <end position="292"/>
    </location>
</feature>
<evidence type="ECO:0000313" key="3">
    <source>
        <dbReference type="Proteomes" id="UP000327013"/>
    </source>
</evidence>
<dbReference type="PANTHER" id="PTHR13954">
    <property type="entry name" value="IRE1-RELATED"/>
    <property type="match status" value="1"/>
</dbReference>
<dbReference type="GO" id="GO:0005524">
    <property type="term" value="F:ATP binding"/>
    <property type="evidence" value="ECO:0007669"/>
    <property type="project" value="InterPro"/>
</dbReference>
<protein>
    <recommendedName>
        <fullName evidence="1">Protein kinase domain-containing protein</fullName>
    </recommendedName>
</protein>
<organism evidence="2 3">
    <name type="scientific">Carpinus fangiana</name>
    <dbReference type="NCBI Taxonomy" id="176857"/>
    <lineage>
        <taxon>Eukaryota</taxon>
        <taxon>Viridiplantae</taxon>
        <taxon>Streptophyta</taxon>
        <taxon>Embryophyta</taxon>
        <taxon>Tracheophyta</taxon>
        <taxon>Spermatophyta</taxon>
        <taxon>Magnoliopsida</taxon>
        <taxon>eudicotyledons</taxon>
        <taxon>Gunneridae</taxon>
        <taxon>Pentapetalae</taxon>
        <taxon>rosids</taxon>
        <taxon>fabids</taxon>
        <taxon>Fagales</taxon>
        <taxon>Betulaceae</taxon>
        <taxon>Carpinus</taxon>
    </lineage>
</organism>
<comment type="caution">
    <text evidence="2">The sequence shown here is derived from an EMBL/GenBank/DDBJ whole genome shotgun (WGS) entry which is preliminary data.</text>
</comment>
<dbReference type="PANTHER" id="PTHR13954:SF6">
    <property type="entry name" value="NON-SPECIFIC SERINE_THREONINE PROTEIN KINASE"/>
    <property type="match status" value="1"/>
</dbReference>
<accession>A0A5N6KWR5</accession>
<reference evidence="2 3" key="1">
    <citation type="submission" date="2019-06" db="EMBL/GenBank/DDBJ databases">
        <title>A chromosomal-level reference genome of Carpinus fangiana (Coryloideae, Betulaceae).</title>
        <authorList>
            <person name="Yang X."/>
            <person name="Wang Z."/>
            <person name="Zhang L."/>
            <person name="Hao G."/>
            <person name="Liu J."/>
            <person name="Yang Y."/>
        </authorList>
    </citation>
    <scope>NUCLEOTIDE SEQUENCE [LARGE SCALE GENOMIC DNA]</scope>
    <source>
        <strain evidence="2">Cfa_2016G</strain>
        <tissue evidence="2">Leaf</tissue>
    </source>
</reference>
<dbReference type="InterPro" id="IPR000719">
    <property type="entry name" value="Prot_kinase_dom"/>
</dbReference>
<dbReference type="AlphaFoldDB" id="A0A5N6KWR5"/>
<proteinExistence type="predicted"/>
<dbReference type="InterPro" id="IPR011009">
    <property type="entry name" value="Kinase-like_dom_sf"/>
</dbReference>
<keyword evidence="3" id="KW-1185">Reference proteome</keyword>
<dbReference type="EMBL" id="VIBQ01000016">
    <property type="protein sequence ID" value="KAB8356400.1"/>
    <property type="molecule type" value="Genomic_DNA"/>
</dbReference>